<dbReference type="Gene3D" id="3.30.559.10">
    <property type="entry name" value="Chloramphenicol acetyltransferase-like domain"/>
    <property type="match status" value="1"/>
</dbReference>
<accession>A0A9Q0H4R0</accession>
<dbReference type="InterPro" id="IPR023213">
    <property type="entry name" value="CAT-like_dom_sf"/>
</dbReference>
<dbReference type="Pfam" id="PF02458">
    <property type="entry name" value="Transferase"/>
    <property type="match status" value="1"/>
</dbReference>
<proteinExistence type="inferred from homology"/>
<dbReference type="AlphaFoldDB" id="A0A9Q0H4R0"/>
<sequence length="342" mass="38406">MVLLVRGSISDASFLSCNRALWSKVKEVGVSDSQENRWTNPERSWTGLNSGWQATGDRWCCVRWTGSRRWRFQIGLGFKSAVTRSSLVEGDRWCCARWIGSRRWRFQIDLGFKSTVTRSTFQIGCWDVSDGLDEDCTLGCTEDLKIRTVWLSSPDSADHHTSLSSITDHSATKARLKTALSQALVPYYPLASRVRAARPDGSNLEVFCAAQGAVFIETVTDIPATDLEAPAISCCLPPRVQPSPRPFRVCPPILSRIAHSYFLHLRPKSSAATQEARIANRTSNEEYLRKRFRGSRPLSINTSFGALTNLELSAWNSSARLPSPFFYAVHDILTHRGRAKRY</sequence>
<dbReference type="GO" id="GO:0016747">
    <property type="term" value="F:acyltransferase activity, transferring groups other than amino-acyl groups"/>
    <property type="evidence" value="ECO:0007669"/>
    <property type="project" value="TreeGrafter"/>
</dbReference>
<organism evidence="2 3">
    <name type="scientific">Protea cynaroides</name>
    <dbReference type="NCBI Taxonomy" id="273540"/>
    <lineage>
        <taxon>Eukaryota</taxon>
        <taxon>Viridiplantae</taxon>
        <taxon>Streptophyta</taxon>
        <taxon>Embryophyta</taxon>
        <taxon>Tracheophyta</taxon>
        <taxon>Spermatophyta</taxon>
        <taxon>Magnoliopsida</taxon>
        <taxon>Proteales</taxon>
        <taxon>Proteaceae</taxon>
        <taxon>Protea</taxon>
    </lineage>
</organism>
<reference evidence="2" key="1">
    <citation type="journal article" date="2023" name="Plant J.">
        <title>The genome of the king protea, Protea cynaroides.</title>
        <authorList>
            <person name="Chang J."/>
            <person name="Duong T.A."/>
            <person name="Schoeman C."/>
            <person name="Ma X."/>
            <person name="Roodt D."/>
            <person name="Barker N."/>
            <person name="Li Z."/>
            <person name="Van de Peer Y."/>
            <person name="Mizrachi E."/>
        </authorList>
    </citation>
    <scope>NUCLEOTIDE SEQUENCE</scope>
    <source>
        <tissue evidence="2">Young leaves</tissue>
    </source>
</reference>
<gene>
    <name evidence="2" type="ORF">NE237_019766</name>
</gene>
<dbReference type="Proteomes" id="UP001141806">
    <property type="component" value="Unassembled WGS sequence"/>
</dbReference>
<comment type="similarity">
    <text evidence="1">Belongs to the plant acyltransferase family.</text>
</comment>
<evidence type="ECO:0000313" key="3">
    <source>
        <dbReference type="Proteomes" id="UP001141806"/>
    </source>
</evidence>
<dbReference type="InterPro" id="IPR050317">
    <property type="entry name" value="Plant_Fungal_Acyltransferase"/>
</dbReference>
<dbReference type="EMBL" id="JAMYWD010000009">
    <property type="protein sequence ID" value="KAJ4959856.1"/>
    <property type="molecule type" value="Genomic_DNA"/>
</dbReference>
<dbReference type="PANTHER" id="PTHR31642:SF216">
    <property type="entry name" value="HXXXD-TYPE ACYL-TRANSFERASE FAMILY PROTEIN"/>
    <property type="match status" value="1"/>
</dbReference>
<protein>
    <submittedName>
        <fullName evidence="2">Uncharacterized protein</fullName>
    </submittedName>
</protein>
<comment type="caution">
    <text evidence="2">The sequence shown here is derived from an EMBL/GenBank/DDBJ whole genome shotgun (WGS) entry which is preliminary data.</text>
</comment>
<evidence type="ECO:0000256" key="1">
    <source>
        <dbReference type="ARBA" id="ARBA00009861"/>
    </source>
</evidence>
<name>A0A9Q0H4R0_9MAGN</name>
<dbReference type="PANTHER" id="PTHR31642">
    <property type="entry name" value="TRICHOTHECENE 3-O-ACETYLTRANSFERASE"/>
    <property type="match status" value="1"/>
</dbReference>
<evidence type="ECO:0000313" key="2">
    <source>
        <dbReference type="EMBL" id="KAJ4959856.1"/>
    </source>
</evidence>
<keyword evidence="3" id="KW-1185">Reference proteome</keyword>
<dbReference type="OrthoDB" id="1862401at2759"/>